<dbReference type="PANTHER" id="PTHR43026">
    <property type="entry name" value="2-HYDROXYACID DEHYDROGENASE HOMOLOG 1-RELATED"/>
    <property type="match status" value="1"/>
</dbReference>
<dbReference type="Pfam" id="PF02826">
    <property type="entry name" value="2-Hacid_dh_C"/>
    <property type="match status" value="1"/>
</dbReference>
<evidence type="ECO:0000256" key="4">
    <source>
        <dbReference type="RuleBase" id="RU003719"/>
    </source>
</evidence>
<feature type="domain" description="D-isomer specific 2-hydroxyacid dehydrogenase catalytic" evidence="5">
    <location>
        <begin position="17"/>
        <end position="338"/>
    </location>
</feature>
<dbReference type="GO" id="GO:0008720">
    <property type="term" value="F:D-lactate dehydrogenase (NAD+) activity"/>
    <property type="evidence" value="ECO:0007669"/>
    <property type="project" value="UniProtKB-EC"/>
</dbReference>
<dbReference type="STRING" id="1629.IV50_GL000792"/>
<dbReference type="InterPro" id="IPR029753">
    <property type="entry name" value="D-isomer_DH_CS"/>
</dbReference>
<feature type="domain" description="D-isomer specific 2-hydroxyacid dehydrogenase NAD-binding" evidence="6">
    <location>
        <begin position="123"/>
        <end position="307"/>
    </location>
</feature>
<name>A0A380NYS9_WEIVI</name>
<evidence type="ECO:0000256" key="3">
    <source>
        <dbReference type="ARBA" id="ARBA00023027"/>
    </source>
</evidence>
<evidence type="ECO:0000259" key="5">
    <source>
        <dbReference type="Pfam" id="PF00389"/>
    </source>
</evidence>
<comment type="similarity">
    <text evidence="1 4">Belongs to the D-isomer specific 2-hydroxyacid dehydrogenase family.</text>
</comment>
<dbReference type="Gene3D" id="3.40.50.720">
    <property type="entry name" value="NAD(P)-binding Rossmann-like Domain"/>
    <property type="match status" value="2"/>
</dbReference>
<accession>A0A380NYS9</accession>
<keyword evidence="3" id="KW-0520">NAD</keyword>
<organism evidence="7 8">
    <name type="scientific">Weissella viridescens</name>
    <name type="common">Lactobacillus viridescens</name>
    <dbReference type="NCBI Taxonomy" id="1629"/>
    <lineage>
        <taxon>Bacteria</taxon>
        <taxon>Bacillati</taxon>
        <taxon>Bacillota</taxon>
        <taxon>Bacilli</taxon>
        <taxon>Lactobacillales</taxon>
        <taxon>Lactobacillaceae</taxon>
        <taxon>Weissella</taxon>
    </lineage>
</organism>
<evidence type="ECO:0000313" key="8">
    <source>
        <dbReference type="Proteomes" id="UP000254621"/>
    </source>
</evidence>
<dbReference type="PROSITE" id="PS00671">
    <property type="entry name" value="D_2_HYDROXYACID_DH_3"/>
    <property type="match status" value="1"/>
</dbReference>
<evidence type="ECO:0000313" key="7">
    <source>
        <dbReference type="EMBL" id="SUP52726.1"/>
    </source>
</evidence>
<evidence type="ECO:0000256" key="2">
    <source>
        <dbReference type="ARBA" id="ARBA00023002"/>
    </source>
</evidence>
<dbReference type="EC" id="1.1.1.28" evidence="7"/>
<evidence type="ECO:0000256" key="1">
    <source>
        <dbReference type="ARBA" id="ARBA00005854"/>
    </source>
</evidence>
<keyword evidence="2 4" id="KW-0560">Oxidoreductase</keyword>
<dbReference type="Pfam" id="PF00389">
    <property type="entry name" value="2-Hacid_dh"/>
    <property type="match status" value="1"/>
</dbReference>
<dbReference type="AlphaFoldDB" id="A0A380NYS9"/>
<sequence length="340" mass="37690">MNGYYGGKYNEDFAYGIREDEQPALKEWEGNNPEVDVEFTDQLLTPETAALAKGADAVNVYQQLDYTRETLSALHELGINKMSLRNVGIDNIDLPAAREFDFSISNVPVYSPNAIAEHSMIQLSRLLRRAKALDKKIANHDLRWAPTIGREMRMQTVGIIGTGHIGRVAIKILQGFGAKVIAYDKFQNDDIKAQGLYVDTLDELYAQADAISLYVPGVAENHHMIDADAISKMKDGVVLVNVARGNLMDIDAVIDGLNSGKISDFAMDVYEDEVGLFNEDWSGKEFPDPKIADLIDRENVLVTPHTAFYTTKAVYEMVTQSMDASLAFIKGETPAIAVEY</sequence>
<dbReference type="SUPFAM" id="SSF51735">
    <property type="entry name" value="NAD(P)-binding Rossmann-fold domains"/>
    <property type="match status" value="1"/>
</dbReference>
<dbReference type="SUPFAM" id="SSF52283">
    <property type="entry name" value="Formate/glycerate dehydrogenase catalytic domain-like"/>
    <property type="match status" value="1"/>
</dbReference>
<dbReference type="PANTHER" id="PTHR43026:SF1">
    <property type="entry name" value="2-HYDROXYACID DEHYDROGENASE HOMOLOG 1-RELATED"/>
    <property type="match status" value="1"/>
</dbReference>
<reference evidence="7 8" key="1">
    <citation type="submission" date="2018-06" db="EMBL/GenBank/DDBJ databases">
        <authorList>
            <consortium name="Pathogen Informatics"/>
            <person name="Doyle S."/>
        </authorList>
    </citation>
    <scope>NUCLEOTIDE SEQUENCE [LARGE SCALE GENOMIC DNA]</scope>
    <source>
        <strain evidence="7 8">NCTC13645</strain>
    </source>
</reference>
<dbReference type="InterPro" id="IPR006140">
    <property type="entry name" value="D-isomer_DH_NAD-bd"/>
</dbReference>
<dbReference type="InterPro" id="IPR029752">
    <property type="entry name" value="D-isomer_DH_CS1"/>
</dbReference>
<evidence type="ECO:0000259" key="6">
    <source>
        <dbReference type="Pfam" id="PF02826"/>
    </source>
</evidence>
<gene>
    <name evidence="7" type="primary">ldhA</name>
    <name evidence="7" type="ORF">NCTC13645_00625</name>
</gene>
<dbReference type="EMBL" id="UHIV01000001">
    <property type="protein sequence ID" value="SUP52726.1"/>
    <property type="molecule type" value="Genomic_DNA"/>
</dbReference>
<dbReference type="InterPro" id="IPR058205">
    <property type="entry name" value="D-LDH-like"/>
</dbReference>
<proteinExistence type="inferred from homology"/>
<dbReference type="CDD" id="cd12186">
    <property type="entry name" value="LDH"/>
    <property type="match status" value="1"/>
</dbReference>
<dbReference type="InterPro" id="IPR006139">
    <property type="entry name" value="D-isomer_2_OHA_DH_cat_dom"/>
</dbReference>
<dbReference type="Proteomes" id="UP000254621">
    <property type="component" value="Unassembled WGS sequence"/>
</dbReference>
<dbReference type="PROSITE" id="PS00065">
    <property type="entry name" value="D_2_HYDROXYACID_DH_1"/>
    <property type="match status" value="1"/>
</dbReference>
<dbReference type="InterPro" id="IPR036291">
    <property type="entry name" value="NAD(P)-bd_dom_sf"/>
</dbReference>
<dbReference type="GO" id="GO:0051287">
    <property type="term" value="F:NAD binding"/>
    <property type="evidence" value="ECO:0007669"/>
    <property type="project" value="InterPro"/>
</dbReference>
<protein>
    <submittedName>
        <fullName evidence="7">D-lactate dehydrogenase</fullName>
        <ecNumber evidence="7">1.1.1.28</ecNumber>
    </submittedName>
</protein>